<dbReference type="CDD" id="cd00531">
    <property type="entry name" value="NTF2_like"/>
    <property type="match status" value="1"/>
</dbReference>
<evidence type="ECO:0000313" key="2">
    <source>
        <dbReference type="EMBL" id="TQE36383.1"/>
    </source>
</evidence>
<dbReference type="Pfam" id="PF12680">
    <property type="entry name" value="SnoaL_2"/>
    <property type="match status" value="1"/>
</dbReference>
<evidence type="ECO:0000259" key="1">
    <source>
        <dbReference type="Pfam" id="PF12680"/>
    </source>
</evidence>
<dbReference type="EMBL" id="SPAZ01000092">
    <property type="protein sequence ID" value="TQE36383.1"/>
    <property type="molecule type" value="Genomic_DNA"/>
</dbReference>
<name>A0AAE9B144_9ACTN</name>
<dbReference type="AlphaFoldDB" id="A0AAE9B144"/>
<gene>
    <name evidence="2" type="ORF">Sipo8835_10430</name>
</gene>
<protein>
    <submittedName>
        <fullName evidence="2">Nuclear transport factor 2 family protein</fullName>
    </submittedName>
</protein>
<comment type="caution">
    <text evidence="2">The sequence shown here is derived from an EMBL/GenBank/DDBJ whole genome shotgun (WGS) entry which is preliminary data.</text>
</comment>
<dbReference type="Proteomes" id="UP000318720">
    <property type="component" value="Unassembled WGS sequence"/>
</dbReference>
<feature type="domain" description="SnoaL-like" evidence="1">
    <location>
        <begin position="21"/>
        <end position="119"/>
    </location>
</feature>
<proteinExistence type="predicted"/>
<evidence type="ECO:0000313" key="3">
    <source>
        <dbReference type="Proteomes" id="UP000318720"/>
    </source>
</evidence>
<reference evidence="2 3" key="1">
    <citation type="submission" date="2019-03" db="EMBL/GenBank/DDBJ databases">
        <title>Comparative genomic analyses of the sweetpotato soil rot pathogen, Streptomyces ipomoeae.</title>
        <authorList>
            <person name="Ruschel Soares N."/>
            <person name="Badger J.H."/>
            <person name="Huguet-Tapia J.C."/>
            <person name="Clark C.A."/>
            <person name="Pettis G.S."/>
        </authorList>
    </citation>
    <scope>NUCLEOTIDE SEQUENCE [LARGE SCALE GENOMIC DNA]</scope>
    <source>
        <strain evidence="2 3">88-35</strain>
    </source>
</reference>
<sequence>MSEGPSPREVVTELLEERQKEGSRVELAEFYAEDAVMEHVFGMLGPTRWEGRDQLREHFRSQGSGDFRVKAHNLVIHETLDPEVIVIEWEFDMIEISGGRSVRLSNIVVMRVRDGLIVSSRDYHNHLGLAAATGGLPALFAALAEKNGD</sequence>
<accession>A0AAE9B144</accession>
<dbReference type="SUPFAM" id="SSF54427">
    <property type="entry name" value="NTF2-like"/>
    <property type="match status" value="1"/>
</dbReference>
<dbReference type="InterPro" id="IPR037401">
    <property type="entry name" value="SnoaL-like"/>
</dbReference>
<dbReference type="RefSeq" id="WP_009339190.1">
    <property type="nucleotide sequence ID" value="NZ_JARAVA010000026.1"/>
</dbReference>
<dbReference type="InterPro" id="IPR032710">
    <property type="entry name" value="NTF2-like_dom_sf"/>
</dbReference>
<dbReference type="Gene3D" id="3.10.450.50">
    <property type="match status" value="1"/>
</dbReference>
<organism evidence="2 3">
    <name type="scientific">Streptomyces ipomoeae</name>
    <dbReference type="NCBI Taxonomy" id="103232"/>
    <lineage>
        <taxon>Bacteria</taxon>
        <taxon>Bacillati</taxon>
        <taxon>Actinomycetota</taxon>
        <taxon>Actinomycetes</taxon>
        <taxon>Kitasatosporales</taxon>
        <taxon>Streptomycetaceae</taxon>
        <taxon>Streptomyces</taxon>
    </lineage>
</organism>